<dbReference type="GO" id="GO:0016787">
    <property type="term" value="F:hydrolase activity"/>
    <property type="evidence" value="ECO:0007669"/>
    <property type="project" value="InterPro"/>
</dbReference>
<keyword evidence="3" id="KW-1185">Reference proteome</keyword>
<dbReference type="InterPro" id="IPR013094">
    <property type="entry name" value="AB_hydrolase_3"/>
</dbReference>
<name>A0AA38GJ74_TAXCH</name>
<dbReference type="SUPFAM" id="SSF53474">
    <property type="entry name" value="alpha/beta-Hydrolases"/>
    <property type="match status" value="1"/>
</dbReference>
<proteinExistence type="predicted"/>
<dbReference type="InterPro" id="IPR029058">
    <property type="entry name" value="AB_hydrolase_fold"/>
</dbReference>
<comment type="caution">
    <text evidence="2">The sequence shown here is derived from an EMBL/GenBank/DDBJ whole genome shotgun (WGS) entry which is preliminary data.</text>
</comment>
<dbReference type="InterPro" id="IPR050466">
    <property type="entry name" value="Carboxylest/Gibb_receptor"/>
</dbReference>
<reference evidence="2 3" key="1">
    <citation type="journal article" date="2021" name="Nat. Plants">
        <title>The Taxus genome provides insights into paclitaxel biosynthesis.</title>
        <authorList>
            <person name="Xiong X."/>
            <person name="Gou J."/>
            <person name="Liao Q."/>
            <person name="Li Y."/>
            <person name="Zhou Q."/>
            <person name="Bi G."/>
            <person name="Li C."/>
            <person name="Du R."/>
            <person name="Wang X."/>
            <person name="Sun T."/>
            <person name="Guo L."/>
            <person name="Liang H."/>
            <person name="Lu P."/>
            <person name="Wu Y."/>
            <person name="Zhang Z."/>
            <person name="Ro D.K."/>
            <person name="Shang Y."/>
            <person name="Huang S."/>
            <person name="Yan J."/>
        </authorList>
    </citation>
    <scope>NUCLEOTIDE SEQUENCE [LARGE SCALE GENOMIC DNA]</scope>
    <source>
        <strain evidence="2">Ta-2019</strain>
    </source>
</reference>
<dbReference type="Pfam" id="PF07859">
    <property type="entry name" value="Abhydrolase_3"/>
    <property type="match status" value="1"/>
</dbReference>
<dbReference type="Proteomes" id="UP000824469">
    <property type="component" value="Unassembled WGS sequence"/>
</dbReference>
<dbReference type="AlphaFoldDB" id="A0AA38GJ74"/>
<dbReference type="PANTHER" id="PTHR23024:SF635">
    <property type="entry name" value="OS07G0162700 PROTEIN"/>
    <property type="match status" value="1"/>
</dbReference>
<evidence type="ECO:0000313" key="3">
    <source>
        <dbReference type="Proteomes" id="UP000824469"/>
    </source>
</evidence>
<feature type="domain" description="Alpha/beta hydrolase fold-3" evidence="1">
    <location>
        <begin position="80"/>
        <end position="316"/>
    </location>
</feature>
<protein>
    <recommendedName>
        <fullName evidence="1">Alpha/beta hydrolase fold-3 domain-containing protein</fullName>
    </recommendedName>
</protein>
<dbReference type="PANTHER" id="PTHR23024">
    <property type="entry name" value="ARYLACETAMIDE DEACETYLASE"/>
    <property type="match status" value="1"/>
</dbReference>
<organism evidence="2 3">
    <name type="scientific">Taxus chinensis</name>
    <name type="common">Chinese yew</name>
    <name type="synonym">Taxus wallichiana var. chinensis</name>
    <dbReference type="NCBI Taxonomy" id="29808"/>
    <lineage>
        <taxon>Eukaryota</taxon>
        <taxon>Viridiplantae</taxon>
        <taxon>Streptophyta</taxon>
        <taxon>Embryophyta</taxon>
        <taxon>Tracheophyta</taxon>
        <taxon>Spermatophyta</taxon>
        <taxon>Pinopsida</taxon>
        <taxon>Pinidae</taxon>
        <taxon>Conifers II</taxon>
        <taxon>Cupressales</taxon>
        <taxon>Taxaceae</taxon>
        <taxon>Taxus</taxon>
    </lineage>
</organism>
<evidence type="ECO:0000259" key="1">
    <source>
        <dbReference type="Pfam" id="PF07859"/>
    </source>
</evidence>
<dbReference type="EMBL" id="JAHRHJ020000003">
    <property type="protein sequence ID" value="KAH9323117.1"/>
    <property type="molecule type" value="Genomic_DNA"/>
</dbReference>
<sequence>MASNCDCVPLVVEEIRGVIKVYSDGSVVRDGEPSMPSGSISEEDKVLHKDVVLNEEIDLWARIYLPPLTKMNTNMKVTVLLYFHGSGFCVLSPESPAIHRMCELWAAKLCVIIISVKYRLAPEHRLPAAYHDSIAALKWLQMQTQAVKKDSPATHPIPWLHDYADFSKIFLMGESAGGNIAHHVGMWAAKASAESEKAVEIKINGMILLYPFFGGEDRMPSEERGLSVFNVEESDALWRLALPVGSNRDHPFCNPIPIGKGSEVAVSNLALPPMLFVIGGRDLLRDKTLQYCEFLKNKCGKEVEVILFEEEDHGFTHFKGQGGNSVHVFRRISDFIRGQRGSNSMQ</sequence>
<accession>A0AA38GJ74</accession>
<gene>
    <name evidence="2" type="ORF">KI387_017756</name>
</gene>
<dbReference type="Gene3D" id="3.40.50.1820">
    <property type="entry name" value="alpha/beta hydrolase"/>
    <property type="match status" value="1"/>
</dbReference>
<evidence type="ECO:0000313" key="2">
    <source>
        <dbReference type="EMBL" id="KAH9323117.1"/>
    </source>
</evidence>
<dbReference type="OMA" id="HGFHTQF"/>